<keyword evidence="2" id="KW-1185">Reference proteome</keyword>
<sequence length="188" mass="21296">MKISLHKNARTTPAVRAEFASSTDSVAILAKRHNVTEMTVRKWRGRDTFEDRSHTAHRLQTTMNTAQEAIAVHLRKSLLLSLDDLLAVMREFVCPDVSRSGLGRCLQRHGVGNLRTMQPKAKKFKAYEPGYVHVDIKYLPQMQDEASRSYLFVAIDRATRWVFVQIKNSKTAANAKAFLKALDKACPL</sequence>
<dbReference type="AlphaFoldDB" id="A0A4S8F9A4"/>
<dbReference type="EMBL" id="STFG01000003">
    <property type="protein sequence ID" value="THU04163.1"/>
    <property type="molecule type" value="Genomic_DNA"/>
</dbReference>
<name>A0A4S8F9A4_9BURK</name>
<proteinExistence type="predicted"/>
<organism evidence="1 2">
    <name type="scientific">Lampropedia puyangensis</name>
    <dbReference type="NCBI Taxonomy" id="1330072"/>
    <lineage>
        <taxon>Bacteria</taxon>
        <taxon>Pseudomonadati</taxon>
        <taxon>Pseudomonadota</taxon>
        <taxon>Betaproteobacteria</taxon>
        <taxon>Burkholderiales</taxon>
        <taxon>Comamonadaceae</taxon>
        <taxon>Lampropedia</taxon>
    </lineage>
</organism>
<comment type="caution">
    <text evidence="1">The sequence shown here is derived from an EMBL/GenBank/DDBJ whole genome shotgun (WGS) entry which is preliminary data.</text>
</comment>
<accession>A0A4S8F9A4</accession>
<dbReference type="Gene3D" id="3.30.420.10">
    <property type="entry name" value="Ribonuclease H-like superfamily/Ribonuclease H"/>
    <property type="match status" value="1"/>
</dbReference>
<evidence type="ECO:0000313" key="1">
    <source>
        <dbReference type="EMBL" id="THU04163.1"/>
    </source>
</evidence>
<dbReference type="SUPFAM" id="SSF53098">
    <property type="entry name" value="Ribonuclease H-like"/>
    <property type="match status" value="1"/>
</dbReference>
<dbReference type="GO" id="GO:0003676">
    <property type="term" value="F:nucleic acid binding"/>
    <property type="evidence" value="ECO:0007669"/>
    <property type="project" value="InterPro"/>
</dbReference>
<protein>
    <submittedName>
        <fullName evidence="1">Transposase family protein</fullName>
    </submittedName>
</protein>
<dbReference type="InterPro" id="IPR036397">
    <property type="entry name" value="RNaseH_sf"/>
</dbReference>
<evidence type="ECO:0000313" key="2">
    <source>
        <dbReference type="Proteomes" id="UP000308917"/>
    </source>
</evidence>
<feature type="non-terminal residue" evidence="1">
    <location>
        <position position="188"/>
    </location>
</feature>
<reference evidence="1 2" key="1">
    <citation type="journal article" date="2015" name="Antonie Van Leeuwenhoek">
        <title>Lampropedia puyangensis sp. nov., isolated from symptomatic bark of Populus ? euramericana canker and emended description of Lampropedia hyalina (Ehrenberg 1832) Lee et al. 2004.</title>
        <authorList>
            <person name="Li Y."/>
            <person name="Wang T."/>
            <person name="Piao C.G."/>
            <person name="Wang L.F."/>
            <person name="Tian G.Z."/>
            <person name="Zhu T.H."/>
            <person name="Guo M.W."/>
        </authorList>
    </citation>
    <scope>NUCLEOTIDE SEQUENCE [LARGE SCALE GENOMIC DNA]</scope>
    <source>
        <strain evidence="1 2">2-bin</strain>
    </source>
</reference>
<dbReference type="InterPro" id="IPR012337">
    <property type="entry name" value="RNaseH-like_sf"/>
</dbReference>
<dbReference type="Proteomes" id="UP000308917">
    <property type="component" value="Unassembled WGS sequence"/>
</dbReference>
<gene>
    <name evidence="1" type="ORF">E9531_05430</name>
</gene>